<evidence type="ECO:0000256" key="4">
    <source>
        <dbReference type="ARBA" id="ARBA00023136"/>
    </source>
</evidence>
<sequence length="632" mass="65236">MTSRPGSEHEADPNGHTPSDQNQTPQNQMADQNQVSGGPAVERIIERFGGIRPMAHKLDIPVTTVQGWKKRGAIPLARHADLRASAAKHRIKLSEADLEAATPNEDRNAPDAAGSVMPLPPDAAVIAPPATLPGSSEPFKTESVKTESNRTEDTLPGADTLPGGGPVPATDLPPSILPPVADTLPGAADTLPGGDVKAETIRGEEIRSEEVKAEETRIEEAKADSVAADSFKADPFKTDTIKSETPPPVEPPAYTASSYEPPRYEAPREERKSGAGFATAVSLIALLVGAAALSQPWWGPRVPGWPTAGGPATGPAATAPAPQPDPALRNQIQQLSERLAKLEQRPAAPAEGNAAAAGIDQQTLDNAVGQLTARIQQLEERPQAAASAAPAEPDPRIAQLTEQLGQVQQRVDAVGSEAQAAGQIRQDVDALKQELAAVNQVVETRRDAATAAQTLVLAAGQLRSALAAGQPFQQELQAVRAVASGDAQVTQPLEAVAGYAAKGVPTQPQLTDRFSAMASDIVRADNQGEGNDWVEQVTGKIATLVTVRRSGGDAVGDGASAVVARAEAALQAGNLGGAVNELAALKGPAAQVAAPWIADAKARLAANEAGQQLTNRAIGLLSQSAGVKGAAQ</sequence>
<keyword evidence="7" id="KW-1185">Reference proteome</keyword>
<organism evidence="6 7">
    <name type="scientific">Azospirillum baldaniorum</name>
    <dbReference type="NCBI Taxonomy" id="1064539"/>
    <lineage>
        <taxon>Bacteria</taxon>
        <taxon>Pseudomonadati</taxon>
        <taxon>Pseudomonadota</taxon>
        <taxon>Alphaproteobacteria</taxon>
        <taxon>Rhodospirillales</taxon>
        <taxon>Azospirillaceae</taxon>
        <taxon>Azospirillum</taxon>
    </lineage>
</organism>
<comment type="subcellular location">
    <subcellularLocation>
        <location evidence="1">Membrane</location>
    </subcellularLocation>
</comment>
<gene>
    <name evidence="6" type="ORF">AZOBR_10054</name>
</gene>
<feature type="region of interest" description="Disordered" evidence="5">
    <location>
        <begin position="129"/>
        <end position="166"/>
    </location>
</feature>
<evidence type="ECO:0000313" key="6">
    <source>
        <dbReference type="EMBL" id="CCC96267.1"/>
    </source>
</evidence>
<dbReference type="Proteomes" id="UP000007319">
    <property type="component" value="Chromosome"/>
</dbReference>
<feature type="compositionally biased region" description="Basic and acidic residues" evidence="5">
    <location>
        <begin position="1"/>
        <end position="13"/>
    </location>
</feature>
<evidence type="ECO:0008006" key="8">
    <source>
        <dbReference type="Google" id="ProtNLM"/>
    </source>
</evidence>
<feature type="compositionally biased region" description="Low complexity" evidence="5">
    <location>
        <begin position="306"/>
        <end position="320"/>
    </location>
</feature>
<reference evidence="6 7" key="1">
    <citation type="journal article" date="2011" name="PLoS Genet.">
        <title>Azospirillum genomes reveal transition of bacteria from aquatic to terrestrial environments.</title>
        <authorList>
            <person name="Wisniewski-Dye F."/>
            <person name="Borziak K."/>
            <person name="Khalsa-Moyers G."/>
            <person name="Alexandre G."/>
            <person name="Sukharnikov L.O."/>
            <person name="Wuichet K."/>
            <person name="Hurst G.B."/>
            <person name="McDonald W.H."/>
            <person name="Robertson J.S."/>
            <person name="Barbe V."/>
            <person name="Calteau A."/>
            <person name="Rouy Z."/>
            <person name="Mangenot S."/>
            <person name="Prigent-Combaret C."/>
            <person name="Normand P."/>
            <person name="Boyer M."/>
            <person name="Siguier P."/>
            <person name="Dessaux Y."/>
            <person name="Elmerich C."/>
            <person name="Condemine G."/>
            <person name="Krishnen G."/>
            <person name="Kennedy I."/>
            <person name="Paterson A.H."/>
            <person name="Gonzalez V."/>
            <person name="Mavingui P."/>
            <person name="Zhulin I.B."/>
        </authorList>
    </citation>
    <scope>NUCLEOTIDE SEQUENCE [LARGE SCALE GENOMIC DNA]</scope>
    <source>
        <strain evidence="6 7">Sp245</strain>
    </source>
</reference>
<dbReference type="Pfam" id="PF09731">
    <property type="entry name" value="Mitofilin"/>
    <property type="match status" value="1"/>
</dbReference>
<accession>A0A9P1JMI6</accession>
<evidence type="ECO:0000256" key="2">
    <source>
        <dbReference type="ARBA" id="ARBA00022692"/>
    </source>
</evidence>
<evidence type="ECO:0000256" key="5">
    <source>
        <dbReference type="SAM" id="MobiDB-lite"/>
    </source>
</evidence>
<dbReference type="Gene3D" id="1.10.260.40">
    <property type="entry name" value="lambda repressor-like DNA-binding domains"/>
    <property type="match status" value="1"/>
</dbReference>
<feature type="region of interest" description="Disordered" evidence="5">
    <location>
        <begin position="303"/>
        <end position="326"/>
    </location>
</feature>
<feature type="compositionally biased region" description="Polar residues" evidence="5">
    <location>
        <begin position="16"/>
        <end position="36"/>
    </location>
</feature>
<dbReference type="NCBIfam" id="NF046037">
    <property type="entry name" value="carphisopro"/>
    <property type="match status" value="1"/>
</dbReference>
<keyword evidence="3" id="KW-1133">Transmembrane helix</keyword>
<keyword evidence="2" id="KW-0812">Transmembrane</keyword>
<dbReference type="InterPro" id="IPR059216">
    <property type="entry name" value="LeuA_carph_isopro_dom"/>
</dbReference>
<name>A0A9P1JMI6_9PROT</name>
<dbReference type="InterPro" id="IPR019133">
    <property type="entry name" value="MIC60"/>
</dbReference>
<dbReference type="KEGG" id="abs:AZOBR_10054"/>
<dbReference type="EMBL" id="HE577327">
    <property type="protein sequence ID" value="CCC96267.1"/>
    <property type="molecule type" value="Genomic_DNA"/>
</dbReference>
<evidence type="ECO:0000313" key="7">
    <source>
        <dbReference type="Proteomes" id="UP000007319"/>
    </source>
</evidence>
<dbReference type="PANTHER" id="PTHR15415:SF7">
    <property type="entry name" value="MICOS COMPLEX SUBUNIT MIC60"/>
    <property type="match status" value="1"/>
</dbReference>
<dbReference type="InterPro" id="IPR010982">
    <property type="entry name" value="Lambda_DNA-bd_dom_sf"/>
</dbReference>
<feature type="region of interest" description="Disordered" evidence="5">
    <location>
        <begin position="237"/>
        <end position="264"/>
    </location>
</feature>
<keyword evidence="4" id="KW-0472">Membrane</keyword>
<feature type="compositionally biased region" description="Basic and acidic residues" evidence="5">
    <location>
        <begin position="139"/>
        <end position="153"/>
    </location>
</feature>
<dbReference type="RefSeq" id="WP_014238601.1">
    <property type="nucleotide sequence ID" value="NC_016617.1"/>
</dbReference>
<feature type="region of interest" description="Disordered" evidence="5">
    <location>
        <begin position="1"/>
        <end position="42"/>
    </location>
</feature>
<dbReference type="GO" id="GO:0003677">
    <property type="term" value="F:DNA binding"/>
    <property type="evidence" value="ECO:0007669"/>
    <property type="project" value="InterPro"/>
</dbReference>
<dbReference type="PANTHER" id="PTHR15415">
    <property type="entry name" value="MITOFILIN"/>
    <property type="match status" value="1"/>
</dbReference>
<proteinExistence type="predicted"/>
<dbReference type="GO" id="GO:0016020">
    <property type="term" value="C:membrane"/>
    <property type="evidence" value="ECO:0007669"/>
    <property type="project" value="UniProtKB-SubCell"/>
</dbReference>
<dbReference type="AlphaFoldDB" id="A0A9P1JMI6"/>
<evidence type="ECO:0000256" key="1">
    <source>
        <dbReference type="ARBA" id="ARBA00004370"/>
    </source>
</evidence>
<evidence type="ECO:0000256" key="3">
    <source>
        <dbReference type="ARBA" id="ARBA00022989"/>
    </source>
</evidence>
<protein>
    <recommendedName>
        <fullName evidence="8">Inner membrane protein</fullName>
    </recommendedName>
</protein>